<feature type="region of interest" description="Disordered" evidence="1">
    <location>
        <begin position="1"/>
        <end position="45"/>
    </location>
</feature>
<evidence type="ECO:0000313" key="2">
    <source>
        <dbReference type="EMBL" id="KAJ6217901.1"/>
    </source>
</evidence>
<reference evidence="2" key="1">
    <citation type="submission" date="2022-12" db="EMBL/GenBank/DDBJ databases">
        <title>Genome assemblies of Blomia tropicalis.</title>
        <authorList>
            <person name="Cui Y."/>
        </authorList>
    </citation>
    <scope>NUCLEOTIDE SEQUENCE</scope>
    <source>
        <tissue evidence="2">Adult mites</tissue>
    </source>
</reference>
<proteinExistence type="predicted"/>
<evidence type="ECO:0000313" key="3">
    <source>
        <dbReference type="Proteomes" id="UP001142055"/>
    </source>
</evidence>
<feature type="compositionally biased region" description="Basic and acidic residues" evidence="1">
    <location>
        <begin position="28"/>
        <end position="37"/>
    </location>
</feature>
<gene>
    <name evidence="2" type="ORF">RDWZM_009058</name>
</gene>
<protein>
    <submittedName>
        <fullName evidence="2">Uncharacterized protein</fullName>
    </submittedName>
</protein>
<name>A0A9Q0RLZ7_BLOTA</name>
<accession>A0A9Q0RLZ7</accession>
<dbReference type="EMBL" id="JAPWDV010000003">
    <property type="protein sequence ID" value="KAJ6217901.1"/>
    <property type="molecule type" value="Genomic_DNA"/>
</dbReference>
<sequence>MPLSDENSDQNKKNRKQCQQQQIQNENNKSDLKHAFEDDNESGTKKVKVAIKPCPMETVNSLLPISSSSTILPSSDSHSSALTSFQSIPCTLENYNIYWRARIADATARNGINPNSPHLTLLKQTSLEHDKHVLNGVGGLVDELLQSAAEEMNAIIPIGPGVLSAASAHLEYCQKTVLLKKSTNKSQDDGKDRDDRTK</sequence>
<dbReference type="AlphaFoldDB" id="A0A9Q0RLZ7"/>
<organism evidence="2 3">
    <name type="scientific">Blomia tropicalis</name>
    <name type="common">Mite</name>
    <dbReference type="NCBI Taxonomy" id="40697"/>
    <lineage>
        <taxon>Eukaryota</taxon>
        <taxon>Metazoa</taxon>
        <taxon>Ecdysozoa</taxon>
        <taxon>Arthropoda</taxon>
        <taxon>Chelicerata</taxon>
        <taxon>Arachnida</taxon>
        <taxon>Acari</taxon>
        <taxon>Acariformes</taxon>
        <taxon>Sarcoptiformes</taxon>
        <taxon>Astigmata</taxon>
        <taxon>Glycyphagoidea</taxon>
        <taxon>Echimyopodidae</taxon>
        <taxon>Blomia</taxon>
    </lineage>
</organism>
<dbReference type="Proteomes" id="UP001142055">
    <property type="component" value="Chromosome 3"/>
</dbReference>
<evidence type="ECO:0000256" key="1">
    <source>
        <dbReference type="SAM" id="MobiDB-lite"/>
    </source>
</evidence>
<feature type="compositionally biased region" description="Low complexity" evidence="1">
    <location>
        <begin position="17"/>
        <end position="27"/>
    </location>
</feature>
<keyword evidence="3" id="KW-1185">Reference proteome</keyword>
<comment type="caution">
    <text evidence="2">The sequence shown here is derived from an EMBL/GenBank/DDBJ whole genome shotgun (WGS) entry which is preliminary data.</text>
</comment>